<keyword evidence="7" id="KW-1185">Reference proteome</keyword>
<dbReference type="InterPro" id="IPR006016">
    <property type="entry name" value="UspA"/>
</dbReference>
<dbReference type="Pfam" id="PF00582">
    <property type="entry name" value="Usp"/>
    <property type="match status" value="2"/>
</dbReference>
<protein>
    <submittedName>
        <fullName evidence="6">Universal stress protein UspE</fullName>
    </submittedName>
</protein>
<sequence>MIKYNNILVVIDPAVDEQASLHRALDIARLGQGVKLTLFLAIYDFSYEITSILSAEERDEMRSGVVNYRQEWLQAMAEPYLTQGFDIVVKVVWHSRPFEQILQEVEAGHHDLVVKGAHHYNLLQTFIFTPTDWHLIRRCHCPVLLVKEHEWPMHGQVLAALNFSDEPVQQALNEKIVREAQQVAQLLKSELHLVNAFPCPTINIALEVPGFTPEIYNDAIRQHHINQMAEYAARYHVPDDHTHIREGLPEDVLPELALELDAELVVLGSVGRTGWSAALIGNTAEQVADEMSCDLIVIKPDADEAE</sequence>
<evidence type="ECO:0000256" key="2">
    <source>
        <dbReference type="ARBA" id="ARBA00008791"/>
    </source>
</evidence>
<evidence type="ECO:0000256" key="1">
    <source>
        <dbReference type="ARBA" id="ARBA00004496"/>
    </source>
</evidence>
<comment type="similarity">
    <text evidence="2">Belongs to the universal stress protein A family.</text>
</comment>
<comment type="function">
    <text evidence="4">Required for resistance to DNA-damaging agents.</text>
</comment>
<feature type="domain" description="UspA" evidence="5">
    <location>
        <begin position="174"/>
        <end position="299"/>
    </location>
</feature>
<gene>
    <name evidence="6" type="primary">uspE</name>
    <name evidence="6" type="ORF">GCM10023095_28870</name>
</gene>
<accession>A0ABP8QIB4</accession>
<comment type="subcellular location">
    <subcellularLocation>
        <location evidence="1">Cytoplasm</location>
    </subcellularLocation>
</comment>
<evidence type="ECO:0000313" key="6">
    <source>
        <dbReference type="EMBL" id="GAA4503110.1"/>
    </source>
</evidence>
<dbReference type="EMBL" id="BAABFC010000023">
    <property type="protein sequence ID" value="GAA4503110.1"/>
    <property type="molecule type" value="Genomic_DNA"/>
</dbReference>
<dbReference type="PANTHER" id="PTHR47892">
    <property type="entry name" value="UNIVERSAL STRESS PROTEIN E"/>
    <property type="match status" value="1"/>
</dbReference>
<dbReference type="Gene3D" id="3.40.50.12370">
    <property type="match status" value="1"/>
</dbReference>
<feature type="domain" description="UspA" evidence="5">
    <location>
        <begin position="4"/>
        <end position="147"/>
    </location>
</feature>
<dbReference type="NCBIfam" id="NF008380">
    <property type="entry name" value="PRK11175.1"/>
    <property type="match status" value="1"/>
</dbReference>
<dbReference type="Proteomes" id="UP001501321">
    <property type="component" value="Unassembled WGS sequence"/>
</dbReference>
<organism evidence="6 7">
    <name type="scientific">Pseudaeromonas paramecii</name>
    <dbReference type="NCBI Taxonomy" id="2138166"/>
    <lineage>
        <taxon>Bacteria</taxon>
        <taxon>Pseudomonadati</taxon>
        <taxon>Pseudomonadota</taxon>
        <taxon>Gammaproteobacteria</taxon>
        <taxon>Aeromonadales</taxon>
        <taxon>Aeromonadaceae</taxon>
        <taxon>Pseudaeromonas</taxon>
    </lineage>
</organism>
<dbReference type="SUPFAM" id="SSF52402">
    <property type="entry name" value="Adenine nucleotide alpha hydrolases-like"/>
    <property type="match status" value="2"/>
</dbReference>
<evidence type="ECO:0000256" key="4">
    <source>
        <dbReference type="ARBA" id="ARBA00037131"/>
    </source>
</evidence>
<dbReference type="PANTHER" id="PTHR47892:SF1">
    <property type="entry name" value="UNIVERSAL STRESS PROTEIN E"/>
    <property type="match status" value="1"/>
</dbReference>
<reference evidence="7" key="1">
    <citation type="journal article" date="2019" name="Int. J. Syst. Evol. Microbiol.">
        <title>The Global Catalogue of Microorganisms (GCM) 10K type strain sequencing project: providing services to taxonomists for standard genome sequencing and annotation.</title>
        <authorList>
            <consortium name="The Broad Institute Genomics Platform"/>
            <consortium name="The Broad Institute Genome Sequencing Center for Infectious Disease"/>
            <person name="Wu L."/>
            <person name="Ma J."/>
        </authorList>
    </citation>
    <scope>NUCLEOTIDE SEQUENCE [LARGE SCALE GENOMIC DNA]</scope>
    <source>
        <strain evidence="7">JCM 32226</strain>
    </source>
</reference>
<evidence type="ECO:0000256" key="3">
    <source>
        <dbReference type="ARBA" id="ARBA00022490"/>
    </source>
</evidence>
<evidence type="ECO:0000259" key="5">
    <source>
        <dbReference type="Pfam" id="PF00582"/>
    </source>
</evidence>
<evidence type="ECO:0000313" key="7">
    <source>
        <dbReference type="Proteomes" id="UP001501321"/>
    </source>
</evidence>
<comment type="caution">
    <text evidence="6">The sequence shown here is derived from an EMBL/GenBank/DDBJ whole genome shotgun (WGS) entry which is preliminary data.</text>
</comment>
<name>A0ABP8QIB4_9GAMM</name>
<proteinExistence type="inferred from homology"/>
<keyword evidence="3" id="KW-0963">Cytoplasm</keyword>
<dbReference type="RefSeq" id="WP_345014386.1">
    <property type="nucleotide sequence ID" value="NZ_BAABFC010000023.1"/>
</dbReference>